<keyword evidence="6" id="KW-0472">Membrane</keyword>
<dbReference type="SMART" id="SM00245">
    <property type="entry name" value="TSPc"/>
    <property type="match status" value="1"/>
</dbReference>
<dbReference type="Gene3D" id="3.90.226.10">
    <property type="entry name" value="2-enoyl-CoA Hydratase, Chain A, domain 1"/>
    <property type="match status" value="1"/>
</dbReference>
<evidence type="ECO:0000256" key="6">
    <source>
        <dbReference type="SAM" id="Phobius"/>
    </source>
</evidence>
<dbReference type="Proteomes" id="UP000522163">
    <property type="component" value="Unassembled WGS sequence"/>
</dbReference>
<evidence type="ECO:0000313" key="9">
    <source>
        <dbReference type="Proteomes" id="UP000522163"/>
    </source>
</evidence>
<feature type="compositionally biased region" description="Basic and acidic residues" evidence="5">
    <location>
        <begin position="52"/>
        <end position="68"/>
    </location>
</feature>
<evidence type="ECO:0000256" key="1">
    <source>
        <dbReference type="ARBA" id="ARBA00009179"/>
    </source>
</evidence>
<organism evidence="8 9">
    <name type="scientific">Oribacterium sinus</name>
    <dbReference type="NCBI Taxonomy" id="237576"/>
    <lineage>
        <taxon>Bacteria</taxon>
        <taxon>Bacillati</taxon>
        <taxon>Bacillota</taxon>
        <taxon>Clostridia</taxon>
        <taxon>Lachnospirales</taxon>
        <taxon>Lachnospiraceae</taxon>
        <taxon>Oribacterium</taxon>
    </lineage>
</organism>
<reference evidence="8 9" key="1">
    <citation type="submission" date="2020-08" db="EMBL/GenBank/DDBJ databases">
        <title>Genomic Encyclopedia of Type Strains, Phase IV (KMG-IV): sequencing the most valuable type-strain genomes for metagenomic binning, comparative biology and taxonomic classification.</title>
        <authorList>
            <person name="Goeker M."/>
        </authorList>
    </citation>
    <scope>NUCLEOTIDE SEQUENCE [LARGE SCALE GENOMIC DNA]</scope>
    <source>
        <strain evidence="8 9">DSM 17245</strain>
    </source>
</reference>
<evidence type="ECO:0000256" key="3">
    <source>
        <dbReference type="ARBA" id="ARBA00022801"/>
    </source>
</evidence>
<dbReference type="PANTHER" id="PTHR32060:SF22">
    <property type="entry name" value="CARBOXYL-TERMINAL-PROCESSING PEPTIDASE 3, CHLOROPLASTIC"/>
    <property type="match status" value="1"/>
</dbReference>
<dbReference type="InterPro" id="IPR029045">
    <property type="entry name" value="ClpP/crotonase-like_dom_sf"/>
</dbReference>
<sequence>MDANEEKHLREEESRQEPEKEALELGPEEVRIETSGPETEEVRTETSGPETEEVRTETSRLETEEARIETSGMETEEAQKAGPKQNKKGLWKGVVFFFLCFTLSFVLGALLCYFYFFGFPKRQENQAIHNGAASSSTLSDSNLENLESINLPRVTEKLRKIQDLLTDSYLYQENGKDAEEMIYKGFLTSLLQEDPYAAYYTKEEIEETRNRQKGIYKGIGAAVSEKEGGPLVEYVYPGSPAEKAGLLAGDVVLKVDGISVESLSLNYIVENLIQGLAGSSLEMVVNRNGEEVTLRITRGEVVIPGSEVGDVAEMLKLQSGAEKQNESAPQKSEEQQPDVNRDVLAKLKPGDIGYLSLRGFYMEAVDSFISQYESDIDGKKKALIIDLRGNPGGDVEAATKLLDYFLPDHLQKPKRKDSQPLQTQENSPETSNAQATGTEGSNTQYGGERASASVLEVTPNPNRQFEKDKTLLLYTEDKWGKGKDWYAKDGHEVDLPIIILMNQNSASASELFAGTMQDYDRAWVFGTQSYGKGIVQTVRSFPDGSAVEFTTHYYFTPAGRNIHKKGITPDLTVEMPEADQFTYLRDRTKDLQLRKAAESLYINFIHDKNSP</sequence>
<feature type="transmembrane region" description="Helical" evidence="6">
    <location>
        <begin position="94"/>
        <end position="116"/>
    </location>
</feature>
<comment type="similarity">
    <text evidence="1">Belongs to the peptidase S41A family.</text>
</comment>
<dbReference type="Pfam" id="PF03572">
    <property type="entry name" value="Peptidase_S41"/>
    <property type="match status" value="1"/>
</dbReference>
<dbReference type="PROSITE" id="PS50106">
    <property type="entry name" value="PDZ"/>
    <property type="match status" value="1"/>
</dbReference>
<feature type="compositionally biased region" description="Basic and acidic residues" evidence="5">
    <location>
        <begin position="1"/>
        <end position="32"/>
    </location>
</feature>
<feature type="compositionally biased region" description="Polar residues" evidence="5">
    <location>
        <begin position="419"/>
        <end position="445"/>
    </location>
</feature>
<keyword evidence="6" id="KW-1133">Transmembrane helix</keyword>
<dbReference type="CDD" id="cd07560">
    <property type="entry name" value="Peptidase_S41_CPP"/>
    <property type="match status" value="1"/>
</dbReference>
<dbReference type="InterPro" id="IPR004447">
    <property type="entry name" value="Peptidase_S41A"/>
</dbReference>
<feature type="region of interest" description="Disordered" evidence="5">
    <location>
        <begin position="1"/>
        <end position="84"/>
    </location>
</feature>
<dbReference type="EMBL" id="JACHHH010000011">
    <property type="protein sequence ID" value="MBB6042009.1"/>
    <property type="molecule type" value="Genomic_DNA"/>
</dbReference>
<name>A0A7W9SH18_9FIRM</name>
<dbReference type="GO" id="GO:0030288">
    <property type="term" value="C:outer membrane-bounded periplasmic space"/>
    <property type="evidence" value="ECO:0007669"/>
    <property type="project" value="TreeGrafter"/>
</dbReference>
<evidence type="ECO:0000259" key="7">
    <source>
        <dbReference type="PROSITE" id="PS50106"/>
    </source>
</evidence>
<feature type="domain" description="PDZ" evidence="7">
    <location>
        <begin position="204"/>
        <end position="300"/>
    </location>
</feature>
<dbReference type="SMART" id="SM00228">
    <property type="entry name" value="PDZ"/>
    <property type="match status" value="1"/>
</dbReference>
<dbReference type="CDD" id="cd06782">
    <property type="entry name" value="cpPDZ_CPP-like"/>
    <property type="match status" value="1"/>
</dbReference>
<dbReference type="GO" id="GO:0006508">
    <property type="term" value="P:proteolysis"/>
    <property type="evidence" value="ECO:0007669"/>
    <property type="project" value="UniProtKB-KW"/>
</dbReference>
<proteinExistence type="inferred from homology"/>
<dbReference type="RefSeq" id="WP_183684537.1">
    <property type="nucleotide sequence ID" value="NZ_JACHHH010000011.1"/>
</dbReference>
<gene>
    <name evidence="8" type="ORF">HNQ46_002004</name>
</gene>
<dbReference type="PANTHER" id="PTHR32060">
    <property type="entry name" value="TAIL-SPECIFIC PROTEASE"/>
    <property type="match status" value="1"/>
</dbReference>
<dbReference type="Gene3D" id="2.30.42.10">
    <property type="match status" value="1"/>
</dbReference>
<accession>A0A7W9SH18</accession>
<dbReference type="InterPro" id="IPR005151">
    <property type="entry name" value="Tail-specific_protease"/>
</dbReference>
<keyword evidence="6" id="KW-0812">Transmembrane</keyword>
<dbReference type="InterPro" id="IPR041489">
    <property type="entry name" value="PDZ_6"/>
</dbReference>
<dbReference type="SUPFAM" id="SSF52096">
    <property type="entry name" value="ClpP/crotonase"/>
    <property type="match status" value="1"/>
</dbReference>
<keyword evidence="3 8" id="KW-0378">Hydrolase</keyword>
<dbReference type="GO" id="GO:0007165">
    <property type="term" value="P:signal transduction"/>
    <property type="evidence" value="ECO:0007669"/>
    <property type="project" value="TreeGrafter"/>
</dbReference>
<dbReference type="GeneID" id="85015527"/>
<evidence type="ECO:0000313" key="8">
    <source>
        <dbReference type="EMBL" id="MBB6042009.1"/>
    </source>
</evidence>
<keyword evidence="2 8" id="KW-0645">Protease</keyword>
<keyword evidence="4" id="KW-0720">Serine protease</keyword>
<dbReference type="Pfam" id="PF17820">
    <property type="entry name" value="PDZ_6"/>
    <property type="match status" value="1"/>
</dbReference>
<evidence type="ECO:0000256" key="5">
    <source>
        <dbReference type="SAM" id="MobiDB-lite"/>
    </source>
</evidence>
<feature type="compositionally biased region" description="Basic and acidic residues" evidence="5">
    <location>
        <begin position="331"/>
        <end position="342"/>
    </location>
</feature>
<dbReference type="AlphaFoldDB" id="A0A7W9SH18"/>
<dbReference type="GO" id="GO:0004252">
    <property type="term" value="F:serine-type endopeptidase activity"/>
    <property type="evidence" value="ECO:0007669"/>
    <property type="project" value="UniProtKB-EC"/>
</dbReference>
<dbReference type="SUPFAM" id="SSF50156">
    <property type="entry name" value="PDZ domain-like"/>
    <property type="match status" value="1"/>
</dbReference>
<comment type="caution">
    <text evidence="8">The sequence shown here is derived from an EMBL/GenBank/DDBJ whole genome shotgun (WGS) entry which is preliminary data.</text>
</comment>
<dbReference type="EC" id="3.4.21.102" evidence="8"/>
<feature type="region of interest" description="Disordered" evidence="5">
    <location>
        <begin position="411"/>
        <end position="446"/>
    </location>
</feature>
<dbReference type="InterPro" id="IPR036034">
    <property type="entry name" value="PDZ_sf"/>
</dbReference>
<evidence type="ECO:0000256" key="4">
    <source>
        <dbReference type="ARBA" id="ARBA00022825"/>
    </source>
</evidence>
<dbReference type="InterPro" id="IPR001478">
    <property type="entry name" value="PDZ"/>
</dbReference>
<feature type="region of interest" description="Disordered" evidence="5">
    <location>
        <begin position="320"/>
        <end position="342"/>
    </location>
</feature>
<evidence type="ECO:0000256" key="2">
    <source>
        <dbReference type="ARBA" id="ARBA00022670"/>
    </source>
</evidence>
<protein>
    <submittedName>
        <fullName evidence="8">Carboxyl-terminal processing protease</fullName>
        <ecNumber evidence="8">3.4.21.102</ecNumber>
    </submittedName>
</protein>